<name>A0ABW3GED3_9PROT</name>
<keyword evidence="4" id="KW-1185">Reference proteome</keyword>
<accession>A0ABW3GED3</accession>
<dbReference type="Pfam" id="PF07589">
    <property type="entry name" value="PEP-CTERM"/>
    <property type="match status" value="1"/>
</dbReference>
<evidence type="ECO:0000256" key="1">
    <source>
        <dbReference type="SAM" id="SignalP"/>
    </source>
</evidence>
<dbReference type="RefSeq" id="WP_379074170.1">
    <property type="nucleotide sequence ID" value="NZ_JBHTJW010000002.1"/>
</dbReference>
<gene>
    <name evidence="3" type="ORF">ACFQ1T_04195</name>
</gene>
<reference evidence="4" key="1">
    <citation type="journal article" date="2019" name="Int. J. Syst. Evol. Microbiol.">
        <title>The Global Catalogue of Microorganisms (GCM) 10K type strain sequencing project: providing services to taxonomists for standard genome sequencing and annotation.</title>
        <authorList>
            <consortium name="The Broad Institute Genomics Platform"/>
            <consortium name="The Broad Institute Genome Sequencing Center for Infectious Disease"/>
            <person name="Wu L."/>
            <person name="Ma J."/>
        </authorList>
    </citation>
    <scope>NUCLEOTIDE SEQUENCE [LARGE SCALE GENOMIC DNA]</scope>
    <source>
        <strain evidence="4">CCUG 59685</strain>
    </source>
</reference>
<comment type="caution">
    <text evidence="3">The sequence shown here is derived from an EMBL/GenBank/DDBJ whole genome shotgun (WGS) entry which is preliminary data.</text>
</comment>
<evidence type="ECO:0000313" key="3">
    <source>
        <dbReference type="EMBL" id="MFD0928974.1"/>
    </source>
</evidence>
<feature type="signal peptide" evidence="1">
    <location>
        <begin position="1"/>
        <end position="21"/>
    </location>
</feature>
<keyword evidence="1" id="KW-0732">Signal</keyword>
<dbReference type="EMBL" id="JBHTJW010000002">
    <property type="protein sequence ID" value="MFD0928974.1"/>
    <property type="molecule type" value="Genomic_DNA"/>
</dbReference>
<dbReference type="Proteomes" id="UP001597106">
    <property type="component" value="Unassembled WGS sequence"/>
</dbReference>
<feature type="chain" id="PRO_5046361237" evidence="1">
    <location>
        <begin position="22"/>
        <end position="225"/>
    </location>
</feature>
<organism evidence="3 4">
    <name type="scientific">Methylophilus glucosoxydans</name>
    <dbReference type="NCBI Taxonomy" id="752553"/>
    <lineage>
        <taxon>Bacteria</taxon>
        <taxon>Pseudomonadati</taxon>
        <taxon>Pseudomonadota</taxon>
        <taxon>Betaproteobacteria</taxon>
        <taxon>Nitrosomonadales</taxon>
        <taxon>Methylophilaceae</taxon>
        <taxon>Methylophilus</taxon>
    </lineage>
</organism>
<evidence type="ECO:0000313" key="4">
    <source>
        <dbReference type="Proteomes" id="UP001597106"/>
    </source>
</evidence>
<protein>
    <submittedName>
        <fullName evidence="3">PEP-CTERM sorting domain-containing protein</fullName>
    </submittedName>
</protein>
<feature type="domain" description="Ice-binding protein C-terminal" evidence="2">
    <location>
        <begin position="199"/>
        <end position="222"/>
    </location>
</feature>
<sequence length="225" mass="23581">MVIKGLVTVLSTLAFMSSAHATVNLIKNGDAEAGLGGNSEVVPVPDWTGVTGGFTVIKWNAGGGYPSAIDPGPVDRGLNYFTGGTNDSYSAAYQVTDVLDNAGGAAFYASGYFGGFSSQTDYSQLTIKFLDEFSSTIGYAVLGEATPAERNNLTGLIFKEISGVTPVGTTKIEFLLEMNRLQGSANDGYADNLFFSITPVPEADTYGMLLAGLGLLGIRARRQKS</sequence>
<proteinExistence type="predicted"/>
<evidence type="ECO:0000259" key="2">
    <source>
        <dbReference type="Pfam" id="PF07589"/>
    </source>
</evidence>
<dbReference type="InterPro" id="IPR013424">
    <property type="entry name" value="Ice-binding_C"/>
</dbReference>